<feature type="domain" description="Glycosyltransferase 2-like" evidence="5">
    <location>
        <begin position="18"/>
        <end position="175"/>
    </location>
</feature>
<dbReference type="GO" id="GO:0016757">
    <property type="term" value="F:glycosyltransferase activity"/>
    <property type="evidence" value="ECO:0007669"/>
    <property type="project" value="UniProtKB-KW"/>
</dbReference>
<protein>
    <submittedName>
        <fullName evidence="6">Glycosyltransferase</fullName>
        <ecNumber evidence="6">2.4.-.-</ecNumber>
    </submittedName>
</protein>
<evidence type="ECO:0000256" key="3">
    <source>
        <dbReference type="ARBA" id="ARBA00022679"/>
    </source>
</evidence>
<accession>A0A941HUZ9</accession>
<dbReference type="AlphaFoldDB" id="A0A941HUZ9"/>
<comment type="similarity">
    <text evidence="1">Belongs to the glycosyltransferase 2 family.</text>
</comment>
<evidence type="ECO:0000256" key="2">
    <source>
        <dbReference type="ARBA" id="ARBA00022676"/>
    </source>
</evidence>
<keyword evidence="2 6" id="KW-0328">Glycosyltransferase</keyword>
<evidence type="ECO:0000256" key="4">
    <source>
        <dbReference type="SAM" id="Phobius"/>
    </source>
</evidence>
<dbReference type="Gene3D" id="3.90.550.10">
    <property type="entry name" value="Spore Coat Polysaccharide Biosynthesis Protein SpsA, Chain A"/>
    <property type="match status" value="1"/>
</dbReference>
<dbReference type="Pfam" id="PF00535">
    <property type="entry name" value="Glycos_transf_2"/>
    <property type="match status" value="1"/>
</dbReference>
<dbReference type="InterPro" id="IPR001173">
    <property type="entry name" value="Glyco_trans_2-like"/>
</dbReference>
<dbReference type="PANTHER" id="PTHR43179:SF12">
    <property type="entry name" value="GALACTOFURANOSYLTRANSFERASE GLFT2"/>
    <property type="match status" value="1"/>
</dbReference>
<sequence length="309" mass="34772">MQAARNAPSEVPARFGFSVIILTYARDTALQTTLASLRNAIGDRQDVEVVLVDNNVDKVDRASFLTVFAHRRYVRTGANKGVSGRNDGMAVAKGEILVLLDDDVLIESHDLFDKLSAAFTSEPRVGVVNARKLDSKTMSLLPEFIPHTRKDVDTTRPFFTFRFVGGLVALRRALYQDVGGFSPEFFYGLEEREYSYRIIKAGWKILYQPDIVAIETTDEGGRASRIDQRTETLSNRYIISYLHTPLAPMIANFVLFTLFLVIKERGRVNVGRALGKFSTWLKKPGRPARRPIDRHAQAYIRACGGAIWR</sequence>
<dbReference type="RefSeq" id="WP_215339440.1">
    <property type="nucleotide sequence ID" value="NZ_JAGSGD010000001.1"/>
</dbReference>
<dbReference type="PANTHER" id="PTHR43179">
    <property type="entry name" value="RHAMNOSYLTRANSFERASE WBBL"/>
    <property type="match status" value="1"/>
</dbReference>
<name>A0A941HUZ9_9CAUL</name>
<gene>
    <name evidence="6" type="ORF">JKL49_07360</name>
</gene>
<organism evidence="6 7">
    <name type="scientific">Phenylobacterium glaciei</name>
    <dbReference type="NCBI Taxonomy" id="2803784"/>
    <lineage>
        <taxon>Bacteria</taxon>
        <taxon>Pseudomonadati</taxon>
        <taxon>Pseudomonadota</taxon>
        <taxon>Alphaproteobacteria</taxon>
        <taxon>Caulobacterales</taxon>
        <taxon>Caulobacteraceae</taxon>
        <taxon>Phenylobacterium</taxon>
    </lineage>
</organism>
<dbReference type="SUPFAM" id="SSF53448">
    <property type="entry name" value="Nucleotide-diphospho-sugar transferases"/>
    <property type="match status" value="1"/>
</dbReference>
<keyword evidence="3 6" id="KW-0808">Transferase</keyword>
<dbReference type="EC" id="2.4.-.-" evidence="6"/>
<feature type="transmembrane region" description="Helical" evidence="4">
    <location>
        <begin position="238"/>
        <end position="262"/>
    </location>
</feature>
<dbReference type="EMBL" id="JAGSGD010000001">
    <property type="protein sequence ID" value="MBR7619204.1"/>
    <property type="molecule type" value="Genomic_DNA"/>
</dbReference>
<evidence type="ECO:0000313" key="7">
    <source>
        <dbReference type="Proteomes" id="UP000622580"/>
    </source>
</evidence>
<dbReference type="Proteomes" id="UP000622580">
    <property type="component" value="Unassembled WGS sequence"/>
</dbReference>
<keyword evidence="7" id="KW-1185">Reference proteome</keyword>
<comment type="caution">
    <text evidence="6">The sequence shown here is derived from an EMBL/GenBank/DDBJ whole genome shotgun (WGS) entry which is preliminary data.</text>
</comment>
<evidence type="ECO:0000259" key="5">
    <source>
        <dbReference type="Pfam" id="PF00535"/>
    </source>
</evidence>
<evidence type="ECO:0000256" key="1">
    <source>
        <dbReference type="ARBA" id="ARBA00006739"/>
    </source>
</evidence>
<keyword evidence="4" id="KW-0812">Transmembrane</keyword>
<proteinExistence type="inferred from homology"/>
<keyword evidence="4" id="KW-0472">Membrane</keyword>
<dbReference type="InterPro" id="IPR029044">
    <property type="entry name" value="Nucleotide-diphossugar_trans"/>
</dbReference>
<reference evidence="6" key="1">
    <citation type="submission" date="2021-04" db="EMBL/GenBank/DDBJ databases">
        <title>Draft genome assembly of strain Phenylobacterium sp. 20VBR1 using MiniION and Illumina platforms.</title>
        <authorList>
            <person name="Thomas F.A."/>
            <person name="Krishnan K.P."/>
            <person name="Sinha R.K."/>
        </authorList>
    </citation>
    <scope>NUCLEOTIDE SEQUENCE</scope>
    <source>
        <strain evidence="6">20VBR1</strain>
    </source>
</reference>
<evidence type="ECO:0000313" key="6">
    <source>
        <dbReference type="EMBL" id="MBR7619204.1"/>
    </source>
</evidence>
<keyword evidence="4" id="KW-1133">Transmembrane helix</keyword>